<organism evidence="2 3">
    <name type="scientific">Lithocarpus litseifolius</name>
    <dbReference type="NCBI Taxonomy" id="425828"/>
    <lineage>
        <taxon>Eukaryota</taxon>
        <taxon>Viridiplantae</taxon>
        <taxon>Streptophyta</taxon>
        <taxon>Embryophyta</taxon>
        <taxon>Tracheophyta</taxon>
        <taxon>Spermatophyta</taxon>
        <taxon>Magnoliopsida</taxon>
        <taxon>eudicotyledons</taxon>
        <taxon>Gunneridae</taxon>
        <taxon>Pentapetalae</taxon>
        <taxon>rosids</taxon>
        <taxon>fabids</taxon>
        <taxon>Fagales</taxon>
        <taxon>Fagaceae</taxon>
        <taxon>Lithocarpus</taxon>
    </lineage>
</organism>
<accession>A0AAW2DAD9</accession>
<name>A0AAW2DAD9_9ROSI</name>
<dbReference type="PANTHER" id="PTHR21021:SF16">
    <property type="entry name" value="TIP41-LIKE PROTEIN"/>
    <property type="match status" value="1"/>
</dbReference>
<proteinExistence type="predicted"/>
<dbReference type="PANTHER" id="PTHR21021">
    <property type="entry name" value="GAF/PUTATIVE CYTOSKELETAL PROTEIN"/>
    <property type="match status" value="1"/>
</dbReference>
<feature type="region of interest" description="Disordered" evidence="1">
    <location>
        <begin position="162"/>
        <end position="183"/>
    </location>
</feature>
<feature type="compositionally biased region" description="Acidic residues" evidence="1">
    <location>
        <begin position="164"/>
        <end position="179"/>
    </location>
</feature>
<keyword evidence="3" id="KW-1185">Reference proteome</keyword>
<evidence type="ECO:0000313" key="3">
    <source>
        <dbReference type="Proteomes" id="UP001459277"/>
    </source>
</evidence>
<protein>
    <submittedName>
        <fullName evidence="2">Uncharacterized protein</fullName>
    </submittedName>
</protein>
<dbReference type="AlphaFoldDB" id="A0AAW2DAD9"/>
<sequence length="309" mass="36038">MASFETNQIALDHEDFGFEDTNGGREGRFLGCNKFKHTQKEQMILRVFNNFIWILQSIFLQHDLQTLAVCFADANMHNFTLFPRWEEKLQTSQLPETVFGESCLISKHVDSGTKIHFNAFDALTGWKQEALCPVEVAAKWKFIRKFIRKAYFKRHPLWKSRDKDEEEPSEEISDEEEPNEEAKKLAHKNWDLIKAFGCCNCSTTHSLDVAPQHPSKDQNIRLACLHECPPHYALPKNRRTWPIWYNRNQMIHESTSSLPIPIWETSRRTVKDYQDDEISDEEPKKPTLKKWDLIKAFGPFGCCSCSTTP</sequence>
<gene>
    <name evidence="2" type="ORF">SO802_008081</name>
</gene>
<dbReference type="GO" id="GO:0031929">
    <property type="term" value="P:TOR signaling"/>
    <property type="evidence" value="ECO:0007669"/>
    <property type="project" value="TreeGrafter"/>
</dbReference>
<dbReference type="InterPro" id="IPR051330">
    <property type="entry name" value="Phosphatase_reg/MetRdx"/>
</dbReference>
<dbReference type="Proteomes" id="UP001459277">
    <property type="component" value="Unassembled WGS sequence"/>
</dbReference>
<dbReference type="EMBL" id="JAZDWU010000003">
    <property type="protein sequence ID" value="KAL0006579.1"/>
    <property type="molecule type" value="Genomic_DNA"/>
</dbReference>
<evidence type="ECO:0000256" key="1">
    <source>
        <dbReference type="SAM" id="MobiDB-lite"/>
    </source>
</evidence>
<reference evidence="2 3" key="1">
    <citation type="submission" date="2024-01" db="EMBL/GenBank/DDBJ databases">
        <title>A telomere-to-telomere, gap-free genome of sweet tea (Lithocarpus litseifolius).</title>
        <authorList>
            <person name="Zhou J."/>
        </authorList>
    </citation>
    <scope>NUCLEOTIDE SEQUENCE [LARGE SCALE GENOMIC DNA]</scope>
    <source>
        <strain evidence="2">Zhou-2022a</strain>
        <tissue evidence="2">Leaf</tissue>
    </source>
</reference>
<dbReference type="GO" id="GO:0005829">
    <property type="term" value="C:cytosol"/>
    <property type="evidence" value="ECO:0007669"/>
    <property type="project" value="TreeGrafter"/>
</dbReference>
<evidence type="ECO:0000313" key="2">
    <source>
        <dbReference type="EMBL" id="KAL0006579.1"/>
    </source>
</evidence>
<comment type="caution">
    <text evidence="2">The sequence shown here is derived from an EMBL/GenBank/DDBJ whole genome shotgun (WGS) entry which is preliminary data.</text>
</comment>